<dbReference type="InterPro" id="IPR005828">
    <property type="entry name" value="MFS_sugar_transport-like"/>
</dbReference>
<comment type="subcellular location">
    <subcellularLocation>
        <location evidence="1">Membrane</location>
        <topology evidence="1">Multi-pass membrane protein</topology>
    </subcellularLocation>
</comment>
<dbReference type="PANTHER" id="PTHR23503:SF8">
    <property type="entry name" value="FACILITATED GLUCOSE TRANSPORTER PROTEIN 1"/>
    <property type="match status" value="1"/>
</dbReference>
<evidence type="ECO:0000313" key="9">
    <source>
        <dbReference type="Proteomes" id="UP000729402"/>
    </source>
</evidence>
<feature type="transmembrane region" description="Helical" evidence="6">
    <location>
        <begin position="71"/>
        <end position="92"/>
    </location>
</feature>
<feature type="transmembrane region" description="Helical" evidence="6">
    <location>
        <begin position="104"/>
        <end position="123"/>
    </location>
</feature>
<keyword evidence="2" id="KW-0813">Transport</keyword>
<gene>
    <name evidence="8" type="ORF">GUJ93_ZPchr0006g43874</name>
</gene>
<reference evidence="8" key="2">
    <citation type="submission" date="2021-02" db="EMBL/GenBank/DDBJ databases">
        <authorList>
            <person name="Kimball J.A."/>
            <person name="Haas M.W."/>
            <person name="Macchietto M."/>
            <person name="Kono T."/>
            <person name="Duquette J."/>
            <person name="Shao M."/>
        </authorList>
    </citation>
    <scope>NUCLEOTIDE SEQUENCE</scope>
    <source>
        <tissue evidence="8">Fresh leaf tissue</tissue>
    </source>
</reference>
<evidence type="ECO:0000256" key="5">
    <source>
        <dbReference type="ARBA" id="ARBA00023136"/>
    </source>
</evidence>
<evidence type="ECO:0000256" key="4">
    <source>
        <dbReference type="ARBA" id="ARBA00022989"/>
    </source>
</evidence>
<evidence type="ECO:0000259" key="7">
    <source>
        <dbReference type="PROSITE" id="PS50850"/>
    </source>
</evidence>
<protein>
    <recommendedName>
        <fullName evidence="7">Major facilitator superfamily (MFS) profile domain-containing protein</fullName>
    </recommendedName>
</protein>
<reference evidence="8" key="1">
    <citation type="journal article" date="2021" name="bioRxiv">
        <title>Whole Genome Assembly and Annotation of Northern Wild Rice, Zizania palustris L., Supports a Whole Genome Duplication in the Zizania Genus.</title>
        <authorList>
            <person name="Haas M."/>
            <person name="Kono T."/>
            <person name="Macchietto M."/>
            <person name="Millas R."/>
            <person name="McGilp L."/>
            <person name="Shao M."/>
            <person name="Duquette J."/>
            <person name="Hirsch C.N."/>
            <person name="Kimball J."/>
        </authorList>
    </citation>
    <scope>NUCLEOTIDE SEQUENCE</scope>
    <source>
        <tissue evidence="8">Fresh leaf tissue</tissue>
    </source>
</reference>
<dbReference type="OrthoDB" id="6612291at2759"/>
<dbReference type="PROSITE" id="PS50850">
    <property type="entry name" value="MFS"/>
    <property type="match status" value="1"/>
</dbReference>
<evidence type="ECO:0000313" key="8">
    <source>
        <dbReference type="EMBL" id="KAG8070503.1"/>
    </source>
</evidence>
<organism evidence="8 9">
    <name type="scientific">Zizania palustris</name>
    <name type="common">Northern wild rice</name>
    <dbReference type="NCBI Taxonomy" id="103762"/>
    <lineage>
        <taxon>Eukaryota</taxon>
        <taxon>Viridiplantae</taxon>
        <taxon>Streptophyta</taxon>
        <taxon>Embryophyta</taxon>
        <taxon>Tracheophyta</taxon>
        <taxon>Spermatophyta</taxon>
        <taxon>Magnoliopsida</taxon>
        <taxon>Liliopsida</taxon>
        <taxon>Poales</taxon>
        <taxon>Poaceae</taxon>
        <taxon>BOP clade</taxon>
        <taxon>Oryzoideae</taxon>
        <taxon>Oryzeae</taxon>
        <taxon>Zizaniinae</taxon>
        <taxon>Zizania</taxon>
    </lineage>
</organism>
<sequence>MILLTWDRMKSCSVDSGLVVSICLGGAFVGCLFSGSIADGIGRRRAFQLSALPMIVGAAISALTNSLEGMLLGRFLVGTGMGLGPPIASLYITEVSPPSVRGTYGSFVQIATCLGIIVSLLIGTPVKDIDKWWRVCFWVAVVPATLQALGMEFCAESPQWLYKCGRTSEAEIQFEKLLGPLHVKSAMAELSRSERGDDGENVKYSELFYGRHFNGTSCHVFHSIVFLHETITWFLFGLEVCSLQVPFLLQLFYWHNALCFTTVIRHKFCVLFLIYCVPKCGCTL</sequence>
<dbReference type="Proteomes" id="UP000729402">
    <property type="component" value="Unassembled WGS sequence"/>
</dbReference>
<dbReference type="InterPro" id="IPR045263">
    <property type="entry name" value="GLUT"/>
</dbReference>
<keyword evidence="5 6" id="KW-0472">Membrane</keyword>
<keyword evidence="3 6" id="KW-0812">Transmembrane</keyword>
<dbReference type="EMBL" id="JAAALK010000283">
    <property type="protein sequence ID" value="KAG8070503.1"/>
    <property type="molecule type" value="Genomic_DNA"/>
</dbReference>
<evidence type="ECO:0000256" key="2">
    <source>
        <dbReference type="ARBA" id="ARBA00022448"/>
    </source>
</evidence>
<feature type="transmembrane region" description="Helical" evidence="6">
    <location>
        <begin position="12"/>
        <end position="35"/>
    </location>
</feature>
<dbReference type="GO" id="GO:0016020">
    <property type="term" value="C:membrane"/>
    <property type="evidence" value="ECO:0007669"/>
    <property type="project" value="UniProtKB-SubCell"/>
</dbReference>
<proteinExistence type="predicted"/>
<accession>A0A8J5W1J3</accession>
<keyword evidence="9" id="KW-1185">Reference proteome</keyword>
<keyword evidence="4 6" id="KW-1133">Transmembrane helix</keyword>
<dbReference type="PANTHER" id="PTHR23503">
    <property type="entry name" value="SOLUTE CARRIER FAMILY 2"/>
    <property type="match status" value="1"/>
</dbReference>
<evidence type="ECO:0000256" key="3">
    <source>
        <dbReference type="ARBA" id="ARBA00022692"/>
    </source>
</evidence>
<feature type="domain" description="Major facilitator superfamily (MFS) profile" evidence="7">
    <location>
        <begin position="1"/>
        <end position="284"/>
    </location>
</feature>
<dbReference type="GO" id="GO:0015149">
    <property type="term" value="F:hexose transmembrane transporter activity"/>
    <property type="evidence" value="ECO:0007669"/>
    <property type="project" value="TreeGrafter"/>
</dbReference>
<comment type="caution">
    <text evidence="8">The sequence shown here is derived from an EMBL/GenBank/DDBJ whole genome shotgun (WGS) entry which is preliminary data.</text>
</comment>
<dbReference type="InterPro" id="IPR020846">
    <property type="entry name" value="MFS_dom"/>
</dbReference>
<dbReference type="Pfam" id="PF00083">
    <property type="entry name" value="Sugar_tr"/>
    <property type="match status" value="1"/>
</dbReference>
<evidence type="ECO:0000256" key="6">
    <source>
        <dbReference type="SAM" id="Phobius"/>
    </source>
</evidence>
<evidence type="ECO:0000256" key="1">
    <source>
        <dbReference type="ARBA" id="ARBA00004141"/>
    </source>
</evidence>
<dbReference type="AlphaFoldDB" id="A0A8J5W1J3"/>
<name>A0A8J5W1J3_ZIZPA</name>